<keyword evidence="1" id="KW-0808">Transferase</keyword>
<keyword evidence="1" id="KW-0833">Ubl conjugation pathway</keyword>
<comment type="function">
    <text evidence="1">Ubiquitin ligase protein which is a component of the N-end rule pathway. Recognizes and binds to proteins bearing specific N-terminal residues that are destabilizing according to the N-end rule, leading to their ubiquitination and subsequent degradation.</text>
</comment>
<evidence type="ECO:0000256" key="1">
    <source>
        <dbReference type="RuleBase" id="RU366018"/>
    </source>
</evidence>
<gene>
    <name evidence="3" type="ORF">RFULGI_LOCUS13295</name>
</gene>
<name>A0A9N9NN83_9GLOM</name>
<organism evidence="3 4">
    <name type="scientific">Racocetra fulgida</name>
    <dbReference type="NCBI Taxonomy" id="60492"/>
    <lineage>
        <taxon>Eukaryota</taxon>
        <taxon>Fungi</taxon>
        <taxon>Fungi incertae sedis</taxon>
        <taxon>Mucoromycota</taxon>
        <taxon>Glomeromycotina</taxon>
        <taxon>Glomeromycetes</taxon>
        <taxon>Diversisporales</taxon>
        <taxon>Gigasporaceae</taxon>
        <taxon>Racocetra</taxon>
    </lineage>
</organism>
<dbReference type="PANTHER" id="PTHR21497:SF24">
    <property type="entry name" value="E3 UBIQUITIN-PROTEIN LIGASE UBR1"/>
    <property type="match status" value="1"/>
</dbReference>
<comment type="caution">
    <text evidence="3">The sequence shown here is derived from an EMBL/GenBank/DDBJ whole genome shotgun (WGS) entry which is preliminary data.</text>
</comment>
<dbReference type="PANTHER" id="PTHR21497">
    <property type="entry name" value="UBIQUITIN LIGASE E3 ALPHA-RELATED"/>
    <property type="match status" value="1"/>
</dbReference>
<proteinExistence type="inferred from homology"/>
<evidence type="ECO:0000313" key="3">
    <source>
        <dbReference type="EMBL" id="CAG8746872.1"/>
    </source>
</evidence>
<sequence>CGGDIGIYLLVKKCVILLLHLENGCFQNAPYLDTHGEIRKLWLTHGVPIHVARKIEQTFDLGGWPTM</sequence>
<accession>A0A9N9NN83</accession>
<dbReference type="GO" id="GO:0008270">
    <property type="term" value="F:zinc ion binding"/>
    <property type="evidence" value="ECO:0007669"/>
    <property type="project" value="UniProtKB-UniRule"/>
</dbReference>
<comment type="similarity">
    <text evidence="1">Belongs to the E3 ubiquitin-protein ligase UBR1-like family.</text>
</comment>
<dbReference type="OrthoDB" id="26387at2759"/>
<dbReference type="GO" id="GO:0071596">
    <property type="term" value="P:ubiquitin-dependent protein catabolic process via the N-end rule pathway"/>
    <property type="evidence" value="ECO:0007669"/>
    <property type="project" value="UniProtKB-UniRule"/>
</dbReference>
<dbReference type="GO" id="GO:0016567">
    <property type="term" value="P:protein ubiquitination"/>
    <property type="evidence" value="ECO:0007669"/>
    <property type="project" value="UniProtKB-UniRule"/>
</dbReference>
<dbReference type="EMBL" id="CAJVPZ010034504">
    <property type="protein sequence ID" value="CAG8746872.1"/>
    <property type="molecule type" value="Genomic_DNA"/>
</dbReference>
<keyword evidence="1" id="KW-0863">Zinc-finger</keyword>
<dbReference type="GO" id="GO:0005737">
    <property type="term" value="C:cytoplasm"/>
    <property type="evidence" value="ECO:0007669"/>
    <property type="project" value="TreeGrafter"/>
</dbReference>
<evidence type="ECO:0000259" key="2">
    <source>
        <dbReference type="Pfam" id="PF18995"/>
    </source>
</evidence>
<dbReference type="EC" id="2.3.2.27" evidence="1"/>
<dbReference type="AlphaFoldDB" id="A0A9N9NN83"/>
<feature type="domain" description="E3 ubiquitin-protein ligase UBR-like C-terminal" evidence="2">
    <location>
        <begin position="1"/>
        <end position="50"/>
    </location>
</feature>
<protein>
    <recommendedName>
        <fullName evidence="1">E3 ubiquitin-protein ligase</fullName>
        <ecNumber evidence="1">2.3.2.27</ecNumber>
    </recommendedName>
</protein>
<keyword evidence="1" id="KW-0479">Metal-binding</keyword>
<dbReference type="GO" id="GO:0000151">
    <property type="term" value="C:ubiquitin ligase complex"/>
    <property type="evidence" value="ECO:0007669"/>
    <property type="project" value="TreeGrafter"/>
</dbReference>
<dbReference type="InterPro" id="IPR039164">
    <property type="entry name" value="UBR1-like"/>
</dbReference>
<dbReference type="InterPro" id="IPR044046">
    <property type="entry name" value="E3_ligase_UBR-like_C"/>
</dbReference>
<keyword evidence="4" id="KW-1185">Reference proteome</keyword>
<keyword evidence="1" id="KW-0862">Zinc</keyword>
<feature type="non-terminal residue" evidence="3">
    <location>
        <position position="1"/>
    </location>
</feature>
<dbReference type="GO" id="GO:0061630">
    <property type="term" value="F:ubiquitin protein ligase activity"/>
    <property type="evidence" value="ECO:0007669"/>
    <property type="project" value="UniProtKB-UniRule"/>
</dbReference>
<evidence type="ECO:0000313" key="4">
    <source>
        <dbReference type="Proteomes" id="UP000789396"/>
    </source>
</evidence>
<reference evidence="3" key="1">
    <citation type="submission" date="2021-06" db="EMBL/GenBank/DDBJ databases">
        <authorList>
            <person name="Kallberg Y."/>
            <person name="Tangrot J."/>
            <person name="Rosling A."/>
        </authorList>
    </citation>
    <scope>NUCLEOTIDE SEQUENCE</scope>
    <source>
        <strain evidence="3">IN212</strain>
    </source>
</reference>
<dbReference type="Proteomes" id="UP000789396">
    <property type="component" value="Unassembled WGS sequence"/>
</dbReference>
<comment type="pathway">
    <text evidence="1">Protein modification; protein ubiquitination.</text>
</comment>
<comment type="catalytic activity">
    <reaction evidence="1">
        <text>S-ubiquitinyl-[E2 ubiquitin-conjugating enzyme]-L-cysteine + [acceptor protein]-L-lysine = [E2 ubiquitin-conjugating enzyme]-L-cysteine + N(6)-ubiquitinyl-[acceptor protein]-L-lysine.</text>
        <dbReference type="EC" id="2.3.2.27"/>
    </reaction>
</comment>
<dbReference type="Pfam" id="PF18995">
    <property type="entry name" value="PRT6_C"/>
    <property type="match status" value="1"/>
</dbReference>